<name>A0A9Q0YEK0_HOLLE</name>
<feature type="region of interest" description="Disordered" evidence="2">
    <location>
        <begin position="1"/>
        <end position="30"/>
    </location>
</feature>
<comment type="similarity">
    <text evidence="1">Belongs to the SAMHD1 family.</text>
</comment>
<reference evidence="4" key="1">
    <citation type="submission" date="2021-10" db="EMBL/GenBank/DDBJ databases">
        <title>Tropical sea cucumber genome reveals ecological adaptation and Cuvierian tubules defense mechanism.</title>
        <authorList>
            <person name="Chen T."/>
        </authorList>
    </citation>
    <scope>NUCLEOTIDE SEQUENCE</scope>
    <source>
        <strain evidence="4">Nanhai2018</strain>
        <tissue evidence="4">Muscle</tissue>
    </source>
</reference>
<evidence type="ECO:0000313" key="5">
    <source>
        <dbReference type="Proteomes" id="UP001152320"/>
    </source>
</evidence>
<proteinExistence type="inferred from homology"/>
<evidence type="ECO:0000313" key="4">
    <source>
        <dbReference type="EMBL" id="KAJ8020950.1"/>
    </source>
</evidence>
<dbReference type="InterPro" id="IPR050135">
    <property type="entry name" value="dGTPase-like"/>
</dbReference>
<dbReference type="InterPro" id="IPR006674">
    <property type="entry name" value="HD_domain"/>
</dbReference>
<feature type="domain" description="HD" evidence="3">
    <location>
        <begin position="41"/>
        <end position="92"/>
    </location>
</feature>
<dbReference type="GO" id="GO:0008832">
    <property type="term" value="F:dGTPase activity"/>
    <property type="evidence" value="ECO:0007669"/>
    <property type="project" value="TreeGrafter"/>
</dbReference>
<keyword evidence="5" id="KW-1185">Reference proteome</keyword>
<dbReference type="Gene3D" id="1.10.3210.10">
    <property type="entry name" value="Hypothetical protein af1432"/>
    <property type="match status" value="1"/>
</dbReference>
<organism evidence="4 5">
    <name type="scientific">Holothuria leucospilota</name>
    <name type="common">Black long sea cucumber</name>
    <name type="synonym">Mertensiothuria leucospilota</name>
    <dbReference type="NCBI Taxonomy" id="206669"/>
    <lineage>
        <taxon>Eukaryota</taxon>
        <taxon>Metazoa</taxon>
        <taxon>Echinodermata</taxon>
        <taxon>Eleutherozoa</taxon>
        <taxon>Echinozoa</taxon>
        <taxon>Holothuroidea</taxon>
        <taxon>Aspidochirotacea</taxon>
        <taxon>Aspidochirotida</taxon>
        <taxon>Holothuriidae</taxon>
        <taxon>Holothuria</taxon>
    </lineage>
</organism>
<protein>
    <submittedName>
        <fullName evidence="4">Deoxynucleoside triphosphate triphosphohydrolase SAMHD1</fullName>
    </submittedName>
</protein>
<accession>A0A9Q0YEK0</accession>
<dbReference type="CDD" id="cd00077">
    <property type="entry name" value="HDc"/>
    <property type="match status" value="1"/>
</dbReference>
<gene>
    <name evidence="4" type="ORF">HOLleu_40684</name>
</gene>
<dbReference type="PANTHER" id="PTHR11373:SF4">
    <property type="entry name" value="DEOXYNUCLEOSIDE TRIPHOSPHATE TRIPHOSPHOHYDROLASE SAMHD1"/>
    <property type="match status" value="1"/>
</dbReference>
<dbReference type="InterPro" id="IPR003607">
    <property type="entry name" value="HD/PDEase_dom"/>
</dbReference>
<dbReference type="EMBL" id="JAIZAY010000022">
    <property type="protein sequence ID" value="KAJ8020950.1"/>
    <property type="molecule type" value="Genomic_DNA"/>
</dbReference>
<evidence type="ECO:0000256" key="2">
    <source>
        <dbReference type="SAM" id="MobiDB-lite"/>
    </source>
</evidence>
<evidence type="ECO:0000256" key="1">
    <source>
        <dbReference type="ARBA" id="ARBA00005776"/>
    </source>
</evidence>
<dbReference type="Gene3D" id="3.30.70.2760">
    <property type="match status" value="1"/>
</dbReference>
<comment type="caution">
    <text evidence="4">The sequence shown here is derived from an EMBL/GenBank/DDBJ whole genome shotgun (WGS) entry which is preliminary data.</text>
</comment>
<sequence>MSKRQTEQGGAPCAKQQRRTEQREVENLPGRPLKKSGWRILRVSYLAGELAKTLQRNQENLHITDEDILCVQIAGLCHDLGHGPFSHLFDESFLPRVKPEYAEKANLKSISDHQPSDASATELTFCKKDVFEVLNEELEVRDAERKIGSVPVSKLKVTASSDHHPSDGSVSELHFSANDEFIASKEEQAQDYMLVKDSSKKVGFVPVFKLKLKATEDHKTNELSVGTNDKLFVKKNSLVHNYIKVKTTNGSSGFAPLSMLKKIWPYEGRTKEKSFLYEIVANKRNGIDVDKWDYFARDSLYLGVSCSFDWRRCMMFARVLEKDEEKQICTRDKEVTNLYSMFHTRYTLHQRAYQHKVSKILESMIVDALVNANNFLTFPDENGKAIKMSESIDNMAVYAKLTDNVIWKILEVPDGKDPDIDKAKKLIQRILVRDLYRPAGHVQLVPPVFDIKAETARKEIGRLLREKTKRKLSEDDISIHIAAFNYGMRGQDPMKNVLFYNKTDTEKYVERSELLYENSMDLPIRFEEKHLRVCSKDGKDEGCVKNAFQKWCAAKNLKYKPEPLFTGMSTMKSDDA</sequence>
<dbReference type="GO" id="GO:0005634">
    <property type="term" value="C:nucleus"/>
    <property type="evidence" value="ECO:0007669"/>
    <property type="project" value="TreeGrafter"/>
</dbReference>
<dbReference type="AlphaFoldDB" id="A0A9Q0YEK0"/>
<evidence type="ECO:0000259" key="3">
    <source>
        <dbReference type="Pfam" id="PF01966"/>
    </source>
</evidence>
<dbReference type="OrthoDB" id="9991235at2759"/>
<dbReference type="GO" id="GO:0006203">
    <property type="term" value="P:dGTP catabolic process"/>
    <property type="evidence" value="ECO:0007669"/>
    <property type="project" value="TreeGrafter"/>
</dbReference>
<dbReference type="PANTHER" id="PTHR11373">
    <property type="entry name" value="DEOXYNUCLEOSIDE TRIPHOSPHATE TRIPHOSPHOHYDROLASE"/>
    <property type="match status" value="1"/>
</dbReference>
<dbReference type="Pfam" id="PF01966">
    <property type="entry name" value="HD"/>
    <property type="match status" value="1"/>
</dbReference>
<dbReference type="Proteomes" id="UP001152320">
    <property type="component" value="Chromosome 22"/>
</dbReference>
<dbReference type="SUPFAM" id="SSF109604">
    <property type="entry name" value="HD-domain/PDEase-like"/>
    <property type="match status" value="1"/>
</dbReference>